<feature type="compositionally biased region" description="Acidic residues" evidence="1">
    <location>
        <begin position="71"/>
        <end position="94"/>
    </location>
</feature>
<feature type="compositionally biased region" description="Basic and acidic residues" evidence="1">
    <location>
        <begin position="130"/>
        <end position="145"/>
    </location>
</feature>
<dbReference type="OrthoDB" id="2507742at2759"/>
<dbReference type="Proteomes" id="UP000005240">
    <property type="component" value="Unassembled WGS sequence"/>
</dbReference>
<feature type="compositionally biased region" description="Acidic residues" evidence="1">
    <location>
        <begin position="194"/>
        <end position="203"/>
    </location>
</feature>
<gene>
    <name evidence="2" type="ORF">PTTG_09341</name>
</gene>
<evidence type="ECO:0000313" key="2">
    <source>
        <dbReference type="EMBL" id="OAV95886.1"/>
    </source>
</evidence>
<feature type="compositionally biased region" description="Low complexity" evidence="1">
    <location>
        <begin position="210"/>
        <end position="224"/>
    </location>
</feature>
<protein>
    <submittedName>
        <fullName evidence="2 3">Uncharacterized protein</fullName>
    </submittedName>
</protein>
<proteinExistence type="predicted"/>
<dbReference type="EMBL" id="ADAS02000025">
    <property type="protein sequence ID" value="OAV95886.1"/>
    <property type="molecule type" value="Genomic_DNA"/>
</dbReference>
<dbReference type="EnsemblFungi" id="PTTG_09341-t43_1">
    <property type="protein sequence ID" value="PTTG_09341-t43_1-p1"/>
    <property type="gene ID" value="PTTG_09341"/>
</dbReference>
<feature type="region of interest" description="Disordered" evidence="1">
    <location>
        <begin position="252"/>
        <end position="352"/>
    </location>
</feature>
<dbReference type="AlphaFoldDB" id="A0A180GSV4"/>
<feature type="region of interest" description="Disordered" evidence="1">
    <location>
        <begin position="67"/>
        <end position="228"/>
    </location>
</feature>
<reference evidence="2" key="1">
    <citation type="submission" date="2009-11" db="EMBL/GenBank/DDBJ databases">
        <authorList>
            <consortium name="The Broad Institute Genome Sequencing Platform"/>
            <person name="Ward D."/>
            <person name="Feldgarden M."/>
            <person name="Earl A."/>
            <person name="Young S.K."/>
            <person name="Zeng Q."/>
            <person name="Koehrsen M."/>
            <person name="Alvarado L."/>
            <person name="Berlin A."/>
            <person name="Bochicchio J."/>
            <person name="Borenstein D."/>
            <person name="Chapman S.B."/>
            <person name="Chen Z."/>
            <person name="Engels R."/>
            <person name="Freedman E."/>
            <person name="Gellesch M."/>
            <person name="Goldberg J."/>
            <person name="Griggs A."/>
            <person name="Gujja S."/>
            <person name="Heilman E."/>
            <person name="Heiman D."/>
            <person name="Hepburn T."/>
            <person name="Howarth C."/>
            <person name="Jen D."/>
            <person name="Larson L."/>
            <person name="Lewis B."/>
            <person name="Mehta T."/>
            <person name="Park D."/>
            <person name="Pearson M."/>
            <person name="Roberts A."/>
            <person name="Saif S."/>
            <person name="Shea T."/>
            <person name="Shenoy N."/>
            <person name="Sisk P."/>
            <person name="Stolte C."/>
            <person name="Sykes S."/>
            <person name="Thomson T."/>
            <person name="Walk T."/>
            <person name="White J."/>
            <person name="Yandava C."/>
            <person name="Izard J."/>
            <person name="Baranova O.V."/>
            <person name="Blanton J.M."/>
            <person name="Tanner A.C."/>
            <person name="Dewhirst F.E."/>
            <person name="Haas B."/>
            <person name="Nusbaum C."/>
            <person name="Birren B."/>
        </authorList>
    </citation>
    <scope>NUCLEOTIDE SEQUENCE [LARGE SCALE GENOMIC DNA]</scope>
    <source>
        <strain evidence="2">1-1 BBBD Race 1</strain>
    </source>
</reference>
<keyword evidence="4" id="KW-1185">Reference proteome</keyword>
<name>A0A180GSV4_PUCT1</name>
<reference evidence="3" key="4">
    <citation type="submission" date="2025-05" db="UniProtKB">
        <authorList>
            <consortium name="EnsemblFungi"/>
        </authorList>
    </citation>
    <scope>IDENTIFICATION</scope>
    <source>
        <strain evidence="3">isolate 1-1 / race 1 (BBBD)</strain>
    </source>
</reference>
<evidence type="ECO:0000256" key="1">
    <source>
        <dbReference type="SAM" id="MobiDB-lite"/>
    </source>
</evidence>
<feature type="compositionally biased region" description="Acidic residues" evidence="1">
    <location>
        <begin position="162"/>
        <end position="176"/>
    </location>
</feature>
<evidence type="ECO:0000313" key="3">
    <source>
        <dbReference type="EnsemblFungi" id="PTTG_09341-t43_1-p1"/>
    </source>
</evidence>
<reference evidence="2" key="2">
    <citation type="submission" date="2016-05" db="EMBL/GenBank/DDBJ databases">
        <title>Comparative analysis highlights variable genome content of wheat rusts and divergence of the mating loci.</title>
        <authorList>
            <person name="Cuomo C.A."/>
            <person name="Bakkeren G."/>
            <person name="Szabo L."/>
            <person name="Khalil H."/>
            <person name="Joly D."/>
            <person name="Goldberg J."/>
            <person name="Young S."/>
            <person name="Zeng Q."/>
            <person name="Fellers J."/>
        </authorList>
    </citation>
    <scope>NUCLEOTIDE SEQUENCE [LARGE SCALE GENOMIC DNA]</scope>
    <source>
        <strain evidence="2">1-1 BBBD Race 1</strain>
    </source>
</reference>
<organism evidence="2">
    <name type="scientific">Puccinia triticina (isolate 1-1 / race 1 (BBBD))</name>
    <name type="common">Brown leaf rust fungus</name>
    <dbReference type="NCBI Taxonomy" id="630390"/>
    <lineage>
        <taxon>Eukaryota</taxon>
        <taxon>Fungi</taxon>
        <taxon>Dikarya</taxon>
        <taxon>Basidiomycota</taxon>
        <taxon>Pucciniomycotina</taxon>
        <taxon>Pucciniomycetes</taxon>
        <taxon>Pucciniales</taxon>
        <taxon>Pucciniaceae</taxon>
        <taxon>Puccinia</taxon>
    </lineage>
</organism>
<evidence type="ECO:0000313" key="4">
    <source>
        <dbReference type="Proteomes" id="UP000005240"/>
    </source>
</evidence>
<dbReference type="VEuPathDB" id="FungiDB:PTTG_09341"/>
<sequence length="352" mass="37465">MSSRWRERKATVVSSAELQARRKALLAPVQRYRRGWVQLRPDSAYKVLKWVPRDMVPGTTSSVGHLVGFLEEPDEIDASTDDEEEEEEEGDEREGEGSEIHVVGGSGRGRATGEAEEPSDPVNARSQKGLKMERKTSKAVEDTERIGGQLAGLETGQIAEQVEIDDDEEEEEEEDGQAPAEQAPQSQTAPAVPMDEDEQEEEPAMGGPYSQPTLLSTTPSILLPAGQQPSAMTDLAMSDTIPGLHLAAANLSQTSYAPSPDHHGPITHSSAQSLPSIVYPGQPAESALDTNQGFPPAPLPTTLGDQPAFNHPSQPSVQDPDPLDGHTGPVTDAPALNVPSGPEDPSPAASTT</sequence>
<reference evidence="3 4" key="3">
    <citation type="journal article" date="2017" name="G3 (Bethesda)">
        <title>Comparative analysis highlights variable genome content of wheat rusts and divergence of the mating loci.</title>
        <authorList>
            <person name="Cuomo C.A."/>
            <person name="Bakkeren G."/>
            <person name="Khalil H.B."/>
            <person name="Panwar V."/>
            <person name="Joly D."/>
            <person name="Linning R."/>
            <person name="Sakthikumar S."/>
            <person name="Song X."/>
            <person name="Adiconis X."/>
            <person name="Fan L."/>
            <person name="Goldberg J.M."/>
            <person name="Levin J.Z."/>
            <person name="Young S."/>
            <person name="Zeng Q."/>
            <person name="Anikster Y."/>
            <person name="Bruce M."/>
            <person name="Wang M."/>
            <person name="Yin C."/>
            <person name="McCallum B."/>
            <person name="Szabo L.J."/>
            <person name="Hulbert S."/>
            <person name="Chen X."/>
            <person name="Fellers J.P."/>
        </authorList>
    </citation>
    <scope>NUCLEOTIDE SEQUENCE</scope>
    <source>
        <strain evidence="3">isolate 1-1 / race 1 (BBBD)</strain>
        <strain evidence="4">Isolate 1-1 / race 1 (BBBD)</strain>
    </source>
</reference>
<accession>A0A180GSV4</accession>